<accession>A0A9Q3J546</accession>
<proteinExistence type="predicted"/>
<dbReference type="AlphaFoldDB" id="A0A9Q3J546"/>
<gene>
    <name evidence="1" type="ORF">O181_095339</name>
</gene>
<sequence>MLMRMWLKQIHFHWPQVSPRKRVSVCSQADHPTKQIAGWKASGKRSVRRVKVACPHAVFTCHTAARPFVQTPSPSHKAGIFAVVTCDQMNHMLLCMGVRGLHTPCTFNTALTKALPGDWVAIDGNKGDLTESANPINCNTQPEPLCSSASREHFPSKSQQWLRLSFNFSNMP</sequence>
<reference evidence="1" key="1">
    <citation type="submission" date="2021-03" db="EMBL/GenBank/DDBJ databases">
        <title>Draft genome sequence of rust myrtle Austropuccinia psidii MF-1, a brazilian biotype.</title>
        <authorList>
            <person name="Quecine M.C."/>
            <person name="Pachon D.M.R."/>
            <person name="Bonatelli M.L."/>
            <person name="Correr F.H."/>
            <person name="Franceschini L.M."/>
            <person name="Leite T.F."/>
            <person name="Margarido G.R.A."/>
            <person name="Almeida C.A."/>
            <person name="Ferrarezi J.A."/>
            <person name="Labate C.A."/>
        </authorList>
    </citation>
    <scope>NUCLEOTIDE SEQUENCE</scope>
    <source>
        <strain evidence="1">MF-1</strain>
    </source>
</reference>
<evidence type="ECO:0000313" key="2">
    <source>
        <dbReference type="Proteomes" id="UP000765509"/>
    </source>
</evidence>
<name>A0A9Q3J546_9BASI</name>
<dbReference type="Proteomes" id="UP000765509">
    <property type="component" value="Unassembled WGS sequence"/>
</dbReference>
<evidence type="ECO:0000313" key="1">
    <source>
        <dbReference type="EMBL" id="MBW0555624.1"/>
    </source>
</evidence>
<dbReference type="EMBL" id="AVOT02062698">
    <property type="protein sequence ID" value="MBW0555624.1"/>
    <property type="molecule type" value="Genomic_DNA"/>
</dbReference>
<keyword evidence="2" id="KW-1185">Reference proteome</keyword>
<protein>
    <submittedName>
        <fullName evidence="1">Uncharacterized protein</fullName>
    </submittedName>
</protein>
<comment type="caution">
    <text evidence="1">The sequence shown here is derived from an EMBL/GenBank/DDBJ whole genome shotgun (WGS) entry which is preliminary data.</text>
</comment>
<organism evidence="1 2">
    <name type="scientific">Austropuccinia psidii MF-1</name>
    <dbReference type="NCBI Taxonomy" id="1389203"/>
    <lineage>
        <taxon>Eukaryota</taxon>
        <taxon>Fungi</taxon>
        <taxon>Dikarya</taxon>
        <taxon>Basidiomycota</taxon>
        <taxon>Pucciniomycotina</taxon>
        <taxon>Pucciniomycetes</taxon>
        <taxon>Pucciniales</taxon>
        <taxon>Sphaerophragmiaceae</taxon>
        <taxon>Austropuccinia</taxon>
    </lineage>
</organism>